<gene>
    <name evidence="1" type="ORF">MRATA1EN22A_LOCUS23928</name>
</gene>
<accession>A0AC59ZWE7</accession>
<protein>
    <submittedName>
        <fullName evidence="1">Uncharacterized protein</fullName>
    </submittedName>
</protein>
<reference evidence="1" key="2">
    <citation type="submission" date="2025-03" db="EMBL/GenBank/DDBJ databases">
        <authorList>
            <consortium name="ELIXIR-Norway"/>
            <consortium name="Elixir Norway"/>
        </authorList>
    </citation>
    <scope>NUCLEOTIDE SEQUENCE</scope>
</reference>
<dbReference type="Proteomes" id="UP001162501">
    <property type="component" value="Chromosome 5"/>
</dbReference>
<reference evidence="1" key="1">
    <citation type="submission" date="2023-05" db="EMBL/GenBank/DDBJ databases">
        <authorList>
            <consortium name="ELIXIR-Norway"/>
        </authorList>
    </citation>
    <scope>NUCLEOTIDE SEQUENCE</scope>
</reference>
<name>A0AC59ZWE7_RANTA</name>
<organism evidence="1 2">
    <name type="scientific">Rangifer tarandus platyrhynchus</name>
    <name type="common">Svalbard reindeer</name>
    <dbReference type="NCBI Taxonomy" id="3082113"/>
    <lineage>
        <taxon>Eukaryota</taxon>
        <taxon>Metazoa</taxon>
        <taxon>Chordata</taxon>
        <taxon>Craniata</taxon>
        <taxon>Vertebrata</taxon>
        <taxon>Euteleostomi</taxon>
        <taxon>Mammalia</taxon>
        <taxon>Eutheria</taxon>
        <taxon>Laurasiatheria</taxon>
        <taxon>Artiodactyla</taxon>
        <taxon>Ruminantia</taxon>
        <taxon>Pecora</taxon>
        <taxon>Cervidae</taxon>
        <taxon>Odocoileinae</taxon>
        <taxon>Rangifer</taxon>
    </lineage>
</organism>
<dbReference type="EMBL" id="OX596089">
    <property type="protein sequence ID" value="CAN0524309.1"/>
    <property type="molecule type" value="Genomic_DNA"/>
</dbReference>
<evidence type="ECO:0000313" key="2">
    <source>
        <dbReference type="Proteomes" id="UP001162501"/>
    </source>
</evidence>
<proteinExistence type="predicted"/>
<sequence>MHPFEGSPHMAGAQRPHLADTPYDLASTLPTAARGVSNRTLYFQQAPRHQTVMARPTSAQMAKVWRPGSGGRGQRSHQVVLGGPWRPYPSPGSACGLTQKWCLQASGVRQNPWAFREVARDLPRLPFYFTDPA</sequence>
<evidence type="ECO:0000313" key="1">
    <source>
        <dbReference type="EMBL" id="CAN0524309.1"/>
    </source>
</evidence>